<sequence length="79" mass="9408">MWILDDPLFYTLCYTLPVLHTRSMLLYEKKLVYLRIAIISPLCRDVRLFCTCTTFENILVKSVKTKRKERFNATATTWT</sequence>
<gene>
    <name evidence="1" type="ORF">GDO78_007670</name>
</gene>
<evidence type="ECO:0000313" key="2">
    <source>
        <dbReference type="Proteomes" id="UP000770717"/>
    </source>
</evidence>
<name>A0A8J6FHX7_ELECQ</name>
<organism evidence="1 2">
    <name type="scientific">Eleutherodactylus coqui</name>
    <name type="common">Puerto Rican coqui</name>
    <dbReference type="NCBI Taxonomy" id="57060"/>
    <lineage>
        <taxon>Eukaryota</taxon>
        <taxon>Metazoa</taxon>
        <taxon>Chordata</taxon>
        <taxon>Craniata</taxon>
        <taxon>Vertebrata</taxon>
        <taxon>Euteleostomi</taxon>
        <taxon>Amphibia</taxon>
        <taxon>Batrachia</taxon>
        <taxon>Anura</taxon>
        <taxon>Neobatrachia</taxon>
        <taxon>Hyloidea</taxon>
        <taxon>Eleutherodactylidae</taxon>
        <taxon>Eleutherodactylinae</taxon>
        <taxon>Eleutherodactylus</taxon>
        <taxon>Eleutherodactylus</taxon>
    </lineage>
</organism>
<dbReference type="AlphaFoldDB" id="A0A8J6FHX7"/>
<keyword evidence="2" id="KW-1185">Reference proteome</keyword>
<dbReference type="Proteomes" id="UP000770717">
    <property type="component" value="Unassembled WGS sequence"/>
</dbReference>
<accession>A0A8J6FHX7</accession>
<proteinExistence type="predicted"/>
<protein>
    <submittedName>
        <fullName evidence="1">Uncharacterized protein</fullName>
    </submittedName>
</protein>
<reference evidence="1" key="1">
    <citation type="thesis" date="2020" institute="ProQuest LLC" country="789 East Eisenhower Parkway, Ann Arbor, MI, USA">
        <title>Comparative Genomics and Chromosome Evolution.</title>
        <authorList>
            <person name="Mudd A.B."/>
        </authorList>
    </citation>
    <scope>NUCLEOTIDE SEQUENCE</scope>
    <source>
        <strain evidence="1">HN-11 Male</strain>
        <tissue evidence="1">Kidney and liver</tissue>
    </source>
</reference>
<dbReference type="EMBL" id="WNTK01000003">
    <property type="protein sequence ID" value="KAG9487991.1"/>
    <property type="molecule type" value="Genomic_DNA"/>
</dbReference>
<evidence type="ECO:0000313" key="1">
    <source>
        <dbReference type="EMBL" id="KAG9487991.1"/>
    </source>
</evidence>
<comment type="caution">
    <text evidence="1">The sequence shown here is derived from an EMBL/GenBank/DDBJ whole genome shotgun (WGS) entry which is preliminary data.</text>
</comment>